<organism evidence="6 7">
    <name type="scientific">Bibersteinia trehalosi</name>
    <name type="common">Pasteurella trehalosi</name>
    <dbReference type="NCBI Taxonomy" id="47735"/>
    <lineage>
        <taxon>Bacteria</taxon>
        <taxon>Pseudomonadati</taxon>
        <taxon>Pseudomonadota</taxon>
        <taxon>Gammaproteobacteria</taxon>
        <taxon>Pasteurellales</taxon>
        <taxon>Pasteurellaceae</taxon>
        <taxon>Bibersteinia</taxon>
    </lineage>
</organism>
<evidence type="ECO:0000256" key="2">
    <source>
        <dbReference type="ARBA" id="ARBA00023015"/>
    </source>
</evidence>
<dbReference type="Gene3D" id="3.40.190.290">
    <property type="match status" value="1"/>
</dbReference>
<sequence length="294" mass="33154">MENLNDLRAFVLVAQHRSFTKAGALLGVSASALSHTIKNLEVRLKTTLLNRTTRSTSTTEAGEQLYQQLLPLLGDIDQCVSDLSHFRDTLQGRLRINANDHAFIFVLWEKFQRFIETYPEVELELISDHKFVDIVAEGFDAGIRLGSDVAKDMIAVKISDEMQMCVVGSPDYFAKYGMPQHPDDLANHRCIRFRLPTLGGIMAWEFKMHDGKMHKIQPQSNLIGGSSRLMNHACLNGQGLNWTPKDSVAKELNSGELIEVLADYAISYEGYHLYYPNRRQGSPLFRALVDVLKV</sequence>
<dbReference type="STRING" id="1263831.F543_21410"/>
<dbReference type="InterPro" id="IPR036388">
    <property type="entry name" value="WH-like_DNA-bd_sf"/>
</dbReference>
<dbReference type="GO" id="GO:0043565">
    <property type="term" value="F:sequence-specific DNA binding"/>
    <property type="evidence" value="ECO:0007669"/>
    <property type="project" value="TreeGrafter"/>
</dbReference>
<evidence type="ECO:0000313" key="7">
    <source>
        <dbReference type="Proteomes" id="UP000276010"/>
    </source>
</evidence>
<evidence type="ECO:0000313" key="6">
    <source>
        <dbReference type="EMBL" id="RRN05807.1"/>
    </source>
</evidence>
<gene>
    <name evidence="6" type="ORF">EIM44_01265</name>
</gene>
<dbReference type="InterPro" id="IPR058163">
    <property type="entry name" value="LysR-type_TF_proteobact-type"/>
</dbReference>
<dbReference type="Proteomes" id="UP000276010">
    <property type="component" value="Unassembled WGS sequence"/>
</dbReference>
<comment type="similarity">
    <text evidence="1">Belongs to the LysR transcriptional regulatory family.</text>
</comment>
<protein>
    <submittedName>
        <fullName evidence="6">LysR family transcriptional regulator</fullName>
    </submittedName>
</protein>
<dbReference type="PANTHER" id="PTHR30537:SF1">
    <property type="entry name" value="HTH-TYPE TRANSCRIPTIONAL REGULATOR PGRR"/>
    <property type="match status" value="1"/>
</dbReference>
<evidence type="ECO:0000259" key="5">
    <source>
        <dbReference type="PROSITE" id="PS50931"/>
    </source>
</evidence>
<dbReference type="InterPro" id="IPR036390">
    <property type="entry name" value="WH_DNA-bd_sf"/>
</dbReference>
<dbReference type="CDD" id="cd08474">
    <property type="entry name" value="PBP2_CrgA_like_5"/>
    <property type="match status" value="1"/>
</dbReference>
<accession>A0A426FKB8</accession>
<keyword evidence="2" id="KW-0805">Transcription regulation</keyword>
<dbReference type="GO" id="GO:0006351">
    <property type="term" value="P:DNA-templated transcription"/>
    <property type="evidence" value="ECO:0007669"/>
    <property type="project" value="TreeGrafter"/>
</dbReference>
<dbReference type="EMBL" id="RRUC01000005">
    <property type="protein sequence ID" value="RRN05807.1"/>
    <property type="molecule type" value="Genomic_DNA"/>
</dbReference>
<feature type="domain" description="HTH lysR-type" evidence="5">
    <location>
        <begin position="1"/>
        <end position="59"/>
    </location>
</feature>
<evidence type="ECO:0000256" key="4">
    <source>
        <dbReference type="ARBA" id="ARBA00023163"/>
    </source>
</evidence>
<dbReference type="RefSeq" id="WP_125134368.1">
    <property type="nucleotide sequence ID" value="NZ_RRUC01000005.1"/>
</dbReference>
<name>A0A426FKB8_BIBTR</name>
<dbReference type="GO" id="GO:0003700">
    <property type="term" value="F:DNA-binding transcription factor activity"/>
    <property type="evidence" value="ECO:0007669"/>
    <property type="project" value="InterPro"/>
</dbReference>
<dbReference type="PANTHER" id="PTHR30537">
    <property type="entry name" value="HTH-TYPE TRANSCRIPTIONAL REGULATOR"/>
    <property type="match status" value="1"/>
</dbReference>
<dbReference type="FunFam" id="1.10.10.10:FF:000001">
    <property type="entry name" value="LysR family transcriptional regulator"/>
    <property type="match status" value="1"/>
</dbReference>
<dbReference type="InterPro" id="IPR005119">
    <property type="entry name" value="LysR_subst-bd"/>
</dbReference>
<keyword evidence="3" id="KW-0238">DNA-binding</keyword>
<dbReference type="SUPFAM" id="SSF46785">
    <property type="entry name" value="Winged helix' DNA-binding domain"/>
    <property type="match status" value="1"/>
</dbReference>
<dbReference type="Gene3D" id="1.10.10.10">
    <property type="entry name" value="Winged helix-like DNA-binding domain superfamily/Winged helix DNA-binding domain"/>
    <property type="match status" value="1"/>
</dbReference>
<dbReference type="PROSITE" id="PS50931">
    <property type="entry name" value="HTH_LYSR"/>
    <property type="match status" value="1"/>
</dbReference>
<reference evidence="6 7" key="1">
    <citation type="submission" date="2018-11" db="EMBL/GenBank/DDBJ databases">
        <title>Whole genome sequence of Bibersteinia trehalosi strain OADDL-BT1 an multidrug resistant pathogen isolate.</title>
        <authorList>
            <person name="Couger M."/>
            <person name="Ramachandran A."/>
        </authorList>
    </citation>
    <scope>NUCLEOTIDE SEQUENCE [LARGE SCALE GENOMIC DNA]</scope>
    <source>
        <strain evidence="6 7">OADDL-BT1</strain>
    </source>
</reference>
<dbReference type="Pfam" id="PF03466">
    <property type="entry name" value="LysR_substrate"/>
    <property type="match status" value="1"/>
</dbReference>
<dbReference type="InterPro" id="IPR000847">
    <property type="entry name" value="LysR_HTH_N"/>
</dbReference>
<evidence type="ECO:0000256" key="1">
    <source>
        <dbReference type="ARBA" id="ARBA00009437"/>
    </source>
</evidence>
<dbReference type="Pfam" id="PF00126">
    <property type="entry name" value="HTH_1"/>
    <property type="match status" value="1"/>
</dbReference>
<proteinExistence type="inferred from homology"/>
<evidence type="ECO:0000256" key="3">
    <source>
        <dbReference type="ARBA" id="ARBA00023125"/>
    </source>
</evidence>
<comment type="caution">
    <text evidence="6">The sequence shown here is derived from an EMBL/GenBank/DDBJ whole genome shotgun (WGS) entry which is preliminary data.</text>
</comment>
<keyword evidence="4" id="KW-0804">Transcription</keyword>
<dbReference type="AlphaFoldDB" id="A0A426FKB8"/>
<dbReference type="SUPFAM" id="SSF53850">
    <property type="entry name" value="Periplasmic binding protein-like II"/>
    <property type="match status" value="1"/>
</dbReference>